<dbReference type="Pfam" id="PF00651">
    <property type="entry name" value="BTB"/>
    <property type="match status" value="1"/>
</dbReference>
<feature type="domain" description="BTB" evidence="9">
    <location>
        <begin position="30"/>
        <end position="96"/>
    </location>
</feature>
<dbReference type="SUPFAM" id="SSF57667">
    <property type="entry name" value="beta-beta-alpha zinc fingers"/>
    <property type="match status" value="2"/>
</dbReference>
<feature type="compositionally biased region" description="Basic and acidic residues" evidence="8">
    <location>
        <begin position="383"/>
        <end position="401"/>
    </location>
</feature>
<feature type="compositionally biased region" description="Acidic residues" evidence="8">
    <location>
        <begin position="322"/>
        <end position="333"/>
    </location>
</feature>
<evidence type="ECO:0000313" key="11">
    <source>
        <dbReference type="EMBL" id="KAK3930800.1"/>
    </source>
</evidence>
<evidence type="ECO:0000259" key="9">
    <source>
        <dbReference type="PROSITE" id="PS50097"/>
    </source>
</evidence>
<evidence type="ECO:0000259" key="10">
    <source>
        <dbReference type="PROSITE" id="PS50157"/>
    </source>
</evidence>
<reference evidence="11" key="2">
    <citation type="journal article" date="2023" name="BMC Genomics">
        <title>Pest status, molecular evolution, and epigenetic factors derived from the genome assembly of Frankliniella fusca, a thysanopteran phytovirus vector.</title>
        <authorList>
            <person name="Catto M.A."/>
            <person name="Labadie P.E."/>
            <person name="Jacobson A.L."/>
            <person name="Kennedy G.G."/>
            <person name="Srinivasan R."/>
            <person name="Hunt B.G."/>
        </authorList>
    </citation>
    <scope>NUCLEOTIDE SEQUENCE</scope>
    <source>
        <strain evidence="11">PL_HMW_Pooled</strain>
    </source>
</reference>
<feature type="region of interest" description="Disordered" evidence="8">
    <location>
        <begin position="273"/>
        <end position="299"/>
    </location>
</feature>
<evidence type="ECO:0000256" key="1">
    <source>
        <dbReference type="ARBA" id="ARBA00004123"/>
    </source>
</evidence>
<keyword evidence="5" id="KW-0862">Zinc</keyword>
<feature type="region of interest" description="Disordered" evidence="8">
    <location>
        <begin position="1081"/>
        <end position="1167"/>
    </location>
</feature>
<sequence length="1167" mass="128122">MDGVRMVKVDNWAAFFLQKLQALYTRGDFTDLTLQFHTNECIKVHRLVLNTCTEYFETLIKENNASNHMRLPPTFQSDVVVPIINFMYSGRLEFRPELHQRLYNTAKILNMQILTKLLDTHVGAAATPKPQIQKLKHLTVPINAPCTVTSPTINSRISRSDHDGVDFVPGKKLPIWKKRTVPSSTFSLNVSAPKALPEEPAKPTRFEWPEDGDSDSTPILYSSTFDDISYDSVPIVKSINSIVQSALPPTPSQPLVQLPQQRVMPAATFESVFQSPNLKRNPSTRPQANQLDSCTPKKSKVEINEVKELVQAQEVRKSLLTDEPEQENEDLDDFLPVADNDADYEEDGEDALNEVGGDSNRSLSQPSTPANRQNNPKPILKVQAHDSPDSKEITPKKNVRFHLEPKVHAVASTSAPLDSQAASGDGISDSQIIAETPDENTASESESSEPISDSVLSKKQEPGGNTFEIRAPAKKLGDGSPVQSNHAKIIAEVLKKYPDLVKNNKNIRLKIIQKDGSPAVSVEKPGGQGDCKPKVSYMVVKADQSLRNKTQAEENTIPEGVLNRAGPWLCSTCNVERPIIFDTYFNYRKHLKEVHKAKVDVRICEHCGHRANKRNLLLYHLYKIHGVPPPPNCKFPKCDQCNHIALSEVLLAKHKNIHLNTKEFQCSMCHASFKSHSSLQSHLENSQRCNPRKKSFKCPVCTKVFPLQLNVKNHIRTDHPNLKLLEDIEELAPTRTLETHMSPLSDENIGQQHQTLPQVQVHHQQHSLEPTQQQQVQHQHTHPQQEDLNQHLQAQSSIQSEVHPQASMNAQPQTTYILPPGLTIVTDNNQALMPSTEAEALSNVASGIAASLGVADSMVVGDQGQPQTFIVVDKNSLIQIPGPGGAPGQVHEYIVPEIMTNDMSQSVGVYAPGHLSQLVQYTTAGGLQQPVAVSTSEQGLMTITTVNANGSIVNHTVPQQQGNSLMETAMMQIPQGHIQDHSGGEITMILTDHAYSEGIVRENGTVMQATSVPVSMNMVPTSAVVSVVSAVPTIPTTVPTSTMGDSGMVITPVCSSVQSIPTMVPSNSIAENASVITSMSISKVDPDENTTSLTLESDQQDSGPPPQKMAELASDWDDVEESEDHGGLQRSADDIAEDAALPSRPSILLKNELDAEDLPDNLPMKMT</sequence>
<dbReference type="Proteomes" id="UP001219518">
    <property type="component" value="Unassembled WGS sequence"/>
</dbReference>
<feature type="region of interest" description="Disordered" evidence="8">
    <location>
        <begin position="317"/>
        <end position="401"/>
    </location>
</feature>
<dbReference type="SMART" id="SM00225">
    <property type="entry name" value="BTB"/>
    <property type="match status" value="1"/>
</dbReference>
<dbReference type="SMART" id="SM00355">
    <property type="entry name" value="ZnF_C2H2"/>
    <property type="match status" value="5"/>
</dbReference>
<dbReference type="EMBL" id="JAHWGI010001412">
    <property type="protein sequence ID" value="KAK3930800.1"/>
    <property type="molecule type" value="Genomic_DNA"/>
</dbReference>
<accession>A0AAE1LT55</accession>
<feature type="compositionally biased region" description="Basic and acidic residues" evidence="8">
    <location>
        <begin position="1124"/>
        <end position="1133"/>
    </location>
</feature>
<dbReference type="PANTHER" id="PTHR24394:SF29">
    <property type="entry name" value="MYONEURIN"/>
    <property type="match status" value="1"/>
</dbReference>
<keyword evidence="12" id="KW-1185">Reference proteome</keyword>
<dbReference type="PROSITE" id="PS50097">
    <property type="entry name" value="BTB"/>
    <property type="match status" value="1"/>
</dbReference>
<feature type="compositionally biased region" description="Acidic residues" evidence="8">
    <location>
        <begin position="340"/>
        <end position="352"/>
    </location>
</feature>
<evidence type="ECO:0000256" key="4">
    <source>
        <dbReference type="ARBA" id="ARBA00022771"/>
    </source>
</evidence>
<gene>
    <name evidence="11" type="ORF">KUF71_024156</name>
</gene>
<evidence type="ECO:0000256" key="3">
    <source>
        <dbReference type="ARBA" id="ARBA00022737"/>
    </source>
</evidence>
<feature type="domain" description="C2H2-type" evidence="10">
    <location>
        <begin position="696"/>
        <end position="724"/>
    </location>
</feature>
<dbReference type="InterPro" id="IPR011333">
    <property type="entry name" value="SKP1/BTB/POZ_sf"/>
</dbReference>
<dbReference type="InterPro" id="IPR000210">
    <property type="entry name" value="BTB/POZ_dom"/>
</dbReference>
<feature type="region of interest" description="Disordered" evidence="8">
    <location>
        <begin position="757"/>
        <end position="787"/>
    </location>
</feature>
<dbReference type="Gene3D" id="3.30.710.10">
    <property type="entry name" value="Potassium Channel Kv1.1, Chain A"/>
    <property type="match status" value="1"/>
</dbReference>
<feature type="compositionally biased region" description="Low complexity" evidence="8">
    <location>
        <begin position="443"/>
        <end position="455"/>
    </location>
</feature>
<dbReference type="Pfam" id="PF00096">
    <property type="entry name" value="zf-C2H2"/>
    <property type="match status" value="2"/>
</dbReference>
<comment type="subcellular location">
    <subcellularLocation>
        <location evidence="1">Nucleus</location>
    </subcellularLocation>
</comment>
<dbReference type="PROSITE" id="PS00028">
    <property type="entry name" value="ZINC_FINGER_C2H2_1"/>
    <property type="match status" value="1"/>
</dbReference>
<keyword evidence="4 7" id="KW-0863">Zinc-finger</keyword>
<dbReference type="InterPro" id="IPR036236">
    <property type="entry name" value="Znf_C2H2_sf"/>
</dbReference>
<reference evidence="11" key="1">
    <citation type="submission" date="2021-07" db="EMBL/GenBank/DDBJ databases">
        <authorList>
            <person name="Catto M.A."/>
            <person name="Jacobson A."/>
            <person name="Kennedy G."/>
            <person name="Labadie P."/>
            <person name="Hunt B.G."/>
            <person name="Srinivasan R."/>
        </authorList>
    </citation>
    <scope>NUCLEOTIDE SEQUENCE</scope>
    <source>
        <strain evidence="11">PL_HMW_Pooled</strain>
        <tissue evidence="11">Head</tissue>
    </source>
</reference>
<dbReference type="GO" id="GO:0000981">
    <property type="term" value="F:DNA-binding transcription factor activity, RNA polymerase II-specific"/>
    <property type="evidence" value="ECO:0007669"/>
    <property type="project" value="TreeGrafter"/>
</dbReference>
<feature type="region of interest" description="Disordered" evidence="8">
    <location>
        <begin position="195"/>
        <end position="217"/>
    </location>
</feature>
<evidence type="ECO:0000256" key="8">
    <source>
        <dbReference type="SAM" id="MobiDB-lite"/>
    </source>
</evidence>
<feature type="region of interest" description="Disordered" evidence="8">
    <location>
        <begin position="437"/>
        <end position="466"/>
    </location>
</feature>
<evidence type="ECO:0000313" key="12">
    <source>
        <dbReference type="Proteomes" id="UP001219518"/>
    </source>
</evidence>
<dbReference type="GO" id="GO:0008270">
    <property type="term" value="F:zinc ion binding"/>
    <property type="evidence" value="ECO:0007669"/>
    <property type="project" value="UniProtKB-KW"/>
</dbReference>
<evidence type="ECO:0000256" key="5">
    <source>
        <dbReference type="ARBA" id="ARBA00022833"/>
    </source>
</evidence>
<evidence type="ECO:0000256" key="2">
    <source>
        <dbReference type="ARBA" id="ARBA00022723"/>
    </source>
</evidence>
<dbReference type="GO" id="GO:0005634">
    <property type="term" value="C:nucleus"/>
    <property type="evidence" value="ECO:0007669"/>
    <property type="project" value="UniProtKB-SubCell"/>
</dbReference>
<feature type="compositionally biased region" description="Polar residues" evidence="8">
    <location>
        <begin position="359"/>
        <end position="376"/>
    </location>
</feature>
<feature type="compositionally biased region" description="Polar residues" evidence="8">
    <location>
        <begin position="1089"/>
        <end position="1102"/>
    </location>
</feature>
<keyword evidence="2" id="KW-0479">Metal-binding</keyword>
<dbReference type="AlphaFoldDB" id="A0AAE1LT55"/>
<protein>
    <submittedName>
        <fullName evidence="11">Centrosome-associated zinc finger protein CP190</fullName>
    </submittedName>
</protein>
<feature type="compositionally biased region" description="Polar residues" evidence="8">
    <location>
        <begin position="273"/>
        <end position="293"/>
    </location>
</feature>
<feature type="domain" description="C2H2-type" evidence="10">
    <location>
        <begin position="664"/>
        <end position="691"/>
    </location>
</feature>
<keyword evidence="6" id="KW-0539">Nucleus</keyword>
<dbReference type="InterPro" id="IPR013087">
    <property type="entry name" value="Znf_C2H2_type"/>
</dbReference>
<dbReference type="SUPFAM" id="SSF54695">
    <property type="entry name" value="POZ domain"/>
    <property type="match status" value="1"/>
</dbReference>
<proteinExistence type="predicted"/>
<dbReference type="Gene3D" id="3.30.160.60">
    <property type="entry name" value="Classic Zinc Finger"/>
    <property type="match status" value="1"/>
</dbReference>
<dbReference type="PANTHER" id="PTHR24394">
    <property type="entry name" value="ZINC FINGER PROTEIN"/>
    <property type="match status" value="1"/>
</dbReference>
<evidence type="ECO:0000256" key="6">
    <source>
        <dbReference type="ARBA" id="ARBA00023242"/>
    </source>
</evidence>
<feature type="compositionally biased region" description="Basic and acidic residues" evidence="8">
    <location>
        <begin position="196"/>
        <end position="208"/>
    </location>
</feature>
<name>A0AAE1LT55_9NEOP</name>
<evidence type="ECO:0000256" key="7">
    <source>
        <dbReference type="PROSITE-ProRule" id="PRU00042"/>
    </source>
</evidence>
<keyword evidence="3" id="KW-0677">Repeat</keyword>
<feature type="compositionally biased region" description="Acidic residues" evidence="8">
    <location>
        <begin position="1114"/>
        <end position="1123"/>
    </location>
</feature>
<comment type="caution">
    <text evidence="11">The sequence shown here is derived from an EMBL/GenBank/DDBJ whole genome shotgun (WGS) entry which is preliminary data.</text>
</comment>
<dbReference type="PROSITE" id="PS50157">
    <property type="entry name" value="ZINC_FINGER_C2H2_2"/>
    <property type="match status" value="2"/>
</dbReference>
<organism evidence="11 12">
    <name type="scientific">Frankliniella fusca</name>
    <dbReference type="NCBI Taxonomy" id="407009"/>
    <lineage>
        <taxon>Eukaryota</taxon>
        <taxon>Metazoa</taxon>
        <taxon>Ecdysozoa</taxon>
        <taxon>Arthropoda</taxon>
        <taxon>Hexapoda</taxon>
        <taxon>Insecta</taxon>
        <taxon>Pterygota</taxon>
        <taxon>Neoptera</taxon>
        <taxon>Paraneoptera</taxon>
        <taxon>Thysanoptera</taxon>
        <taxon>Terebrantia</taxon>
        <taxon>Thripoidea</taxon>
        <taxon>Thripidae</taxon>
        <taxon>Frankliniella</taxon>
    </lineage>
</organism>